<dbReference type="OrthoDB" id="4847167at2759"/>
<feature type="region of interest" description="Disordered" evidence="1">
    <location>
        <begin position="211"/>
        <end position="239"/>
    </location>
</feature>
<evidence type="ECO:0000256" key="2">
    <source>
        <dbReference type="SAM" id="SignalP"/>
    </source>
</evidence>
<keyword evidence="4" id="KW-1185">Reference proteome</keyword>
<organism evidence="3 4">
    <name type="scientific">Colletotrichum fioriniae PJ7</name>
    <dbReference type="NCBI Taxonomy" id="1445577"/>
    <lineage>
        <taxon>Eukaryota</taxon>
        <taxon>Fungi</taxon>
        <taxon>Dikarya</taxon>
        <taxon>Ascomycota</taxon>
        <taxon>Pezizomycotina</taxon>
        <taxon>Sordariomycetes</taxon>
        <taxon>Hypocreomycetidae</taxon>
        <taxon>Glomerellales</taxon>
        <taxon>Glomerellaceae</taxon>
        <taxon>Colletotrichum</taxon>
        <taxon>Colletotrichum acutatum species complex</taxon>
    </lineage>
</organism>
<accession>A0A010RWV7</accession>
<dbReference type="EMBL" id="JARH01000289">
    <property type="protein sequence ID" value="EXF82704.1"/>
    <property type="molecule type" value="Genomic_DNA"/>
</dbReference>
<evidence type="ECO:0000313" key="3">
    <source>
        <dbReference type="EMBL" id="EXF82704.1"/>
    </source>
</evidence>
<feature type="signal peptide" evidence="2">
    <location>
        <begin position="1"/>
        <end position="23"/>
    </location>
</feature>
<comment type="caution">
    <text evidence="3">The sequence shown here is derived from an EMBL/GenBank/DDBJ whole genome shotgun (WGS) entry which is preliminary data.</text>
</comment>
<evidence type="ECO:0000313" key="4">
    <source>
        <dbReference type="Proteomes" id="UP000020467"/>
    </source>
</evidence>
<proteinExistence type="predicted"/>
<gene>
    <name evidence="3" type="ORF">CFIO01_09843</name>
</gene>
<reference evidence="3 4" key="1">
    <citation type="submission" date="2014-02" db="EMBL/GenBank/DDBJ databases">
        <title>The genome sequence of Colletotrichum fioriniae PJ7.</title>
        <authorList>
            <person name="Baroncelli R."/>
            <person name="Thon M.R."/>
        </authorList>
    </citation>
    <scope>NUCLEOTIDE SEQUENCE [LARGE SCALE GENOMIC DNA]</scope>
    <source>
        <strain evidence="3 4">PJ7</strain>
    </source>
</reference>
<evidence type="ECO:0000256" key="1">
    <source>
        <dbReference type="SAM" id="MobiDB-lite"/>
    </source>
</evidence>
<feature type="chain" id="PRO_5001456783" evidence="2">
    <location>
        <begin position="24"/>
        <end position="316"/>
    </location>
</feature>
<dbReference type="AlphaFoldDB" id="A0A010RWV7"/>
<name>A0A010RWV7_9PEZI</name>
<dbReference type="HOGENOM" id="CLU_880012_0_0_1"/>
<dbReference type="KEGG" id="cfj:CFIO01_09843"/>
<keyword evidence="2" id="KW-0732">Signal</keyword>
<sequence length="316" mass="33386">MPSQTSTLYFLTLAFAATTSAIAIPVEAIPTATGTAPTPTVSLVVSSSSTVAATMPSSSDNVPSEAMNWNWAATALDLMKSNIKGKEDGSNIKEEENVSAPSSIETPALVVPTISNTSSTLATPVPSSSSIAAPTLTLTHDTSAKAVPIDEAVAWNWALPALKLIESRELGDSTSFANRRTGVRADKVDTSHVAEDKNEQDSEHLRLDEAAKESIRQAEPPSLPLKTASPSMEEQVKPTKVKADFTIQTETRLFKTMATPAIEARSPTPMAMEPEPTPTAKSKADFTIQTQTSLFETVATPTAEAQMPAVTIAMEA</sequence>
<protein>
    <submittedName>
        <fullName evidence="3">Uncharacterized protein</fullName>
    </submittedName>
</protein>
<dbReference type="Proteomes" id="UP000020467">
    <property type="component" value="Unassembled WGS sequence"/>
</dbReference>